<dbReference type="Pfam" id="PF06305">
    <property type="entry name" value="LapA_dom"/>
    <property type="match status" value="1"/>
</dbReference>
<comment type="subcellular location">
    <subcellularLocation>
        <location evidence="1">Cell inner membrane</location>
        <topology evidence="1">Single-pass membrane protein</topology>
    </subcellularLocation>
</comment>
<dbReference type="RefSeq" id="WP_261920491.1">
    <property type="nucleotide sequence ID" value="NZ_CP022011.1"/>
</dbReference>
<sequence length="95" mass="10852">MKYIFTLIIILTLIIVGITVGANNDQLININYVFAKSEIRLSTLVALLFGFGFLLGWLTTGVLYLRLKFKNASLNHQIKRQNKQINELENRNKVA</sequence>
<dbReference type="EMBL" id="CP022011">
    <property type="protein sequence ID" value="QDJ14987.1"/>
    <property type="molecule type" value="Genomic_DNA"/>
</dbReference>
<evidence type="ECO:0000259" key="2">
    <source>
        <dbReference type="Pfam" id="PF06305"/>
    </source>
</evidence>
<organism evidence="3 4">
    <name type="scientific">Mergibacter septicus</name>
    <dbReference type="NCBI Taxonomy" id="221402"/>
    <lineage>
        <taxon>Bacteria</taxon>
        <taxon>Pseudomonadati</taxon>
        <taxon>Pseudomonadota</taxon>
        <taxon>Gammaproteobacteria</taxon>
        <taxon>Pasteurellales</taxon>
        <taxon>Pasteurellaceae</taxon>
        <taxon>Mergibacter</taxon>
    </lineage>
</organism>
<dbReference type="InterPro" id="IPR010445">
    <property type="entry name" value="LapA_dom"/>
</dbReference>
<evidence type="ECO:0000256" key="1">
    <source>
        <dbReference type="HAMAP-Rule" id="MF_01948"/>
    </source>
</evidence>
<comment type="function">
    <text evidence="1">Involved in the assembly of lipopolysaccharide (LPS).</text>
</comment>
<keyword evidence="4" id="KW-1185">Reference proteome</keyword>
<dbReference type="InterPro" id="IPR032906">
    <property type="entry name" value="LapA"/>
</dbReference>
<accession>A0A8E3S8Y8</accession>
<dbReference type="GO" id="GO:0005886">
    <property type="term" value="C:plasma membrane"/>
    <property type="evidence" value="ECO:0007669"/>
    <property type="project" value="UniProtKB-SubCell"/>
</dbReference>
<keyword evidence="1" id="KW-1133">Transmembrane helix</keyword>
<evidence type="ECO:0000313" key="4">
    <source>
        <dbReference type="Proteomes" id="UP000955338"/>
    </source>
</evidence>
<reference evidence="3" key="1">
    <citation type="submission" date="2017-06" db="EMBL/GenBank/DDBJ databases">
        <title>Genome sequencing of pathogenic and non-pathogenic strains within Bisgaard taxon 40.</title>
        <authorList>
            <person name="Ladner J.T."/>
            <person name="Lovett S.P."/>
            <person name="Koroleva G."/>
            <person name="Lorch J.M."/>
        </authorList>
    </citation>
    <scope>NUCLEOTIDE SEQUENCE</scope>
    <source>
        <strain evidence="3">27576-1-I1</strain>
    </source>
</reference>
<feature type="transmembrane region" description="Helical" evidence="1">
    <location>
        <begin position="45"/>
        <end position="65"/>
    </location>
</feature>
<dbReference type="Proteomes" id="UP000955338">
    <property type="component" value="Chromosome"/>
</dbReference>
<proteinExistence type="inferred from homology"/>
<keyword evidence="1" id="KW-1003">Cell membrane</keyword>
<comment type="caution">
    <text evidence="1">Lacks conserved residue(s) required for the propagation of feature annotation.</text>
</comment>
<dbReference type="HAMAP" id="MF_01948">
    <property type="entry name" value="LPS_assembly_LapA"/>
    <property type="match status" value="1"/>
</dbReference>
<dbReference type="GO" id="GO:0008653">
    <property type="term" value="P:lipopolysaccharide metabolic process"/>
    <property type="evidence" value="ECO:0007669"/>
    <property type="project" value="InterPro"/>
</dbReference>
<gene>
    <name evidence="1" type="primary">lapA</name>
    <name evidence="3" type="ORF">CEP48_05905</name>
</gene>
<name>A0A8E3S8Y8_9PAST</name>
<feature type="domain" description="Lipopolysaccharide assembly protein A" evidence="2">
    <location>
        <begin position="23"/>
        <end position="86"/>
    </location>
</feature>
<protein>
    <recommendedName>
        <fullName evidence="1">Probable lipopolysaccharide assembly protein A</fullName>
    </recommendedName>
</protein>
<comment type="similarity">
    <text evidence="1">Belongs to the LapA family.</text>
</comment>
<evidence type="ECO:0000313" key="3">
    <source>
        <dbReference type="EMBL" id="QDJ14987.1"/>
    </source>
</evidence>
<dbReference type="AlphaFoldDB" id="A0A8E3S8Y8"/>
<keyword evidence="1" id="KW-0472">Membrane</keyword>
<keyword evidence="1" id="KW-0812">Transmembrane</keyword>
<keyword evidence="1" id="KW-0997">Cell inner membrane</keyword>